<evidence type="ECO:0000313" key="9">
    <source>
        <dbReference type="EMBL" id="GAA5163912.1"/>
    </source>
</evidence>
<keyword evidence="7" id="KW-0472">Membrane</keyword>
<evidence type="ECO:0000313" key="10">
    <source>
        <dbReference type="Proteomes" id="UP001500547"/>
    </source>
</evidence>
<dbReference type="Gene3D" id="3.40.50.2000">
    <property type="entry name" value="Glycogen Phosphorylase B"/>
    <property type="match status" value="1"/>
</dbReference>
<evidence type="ECO:0000259" key="8">
    <source>
        <dbReference type="Pfam" id="PF04413"/>
    </source>
</evidence>
<evidence type="ECO:0000256" key="5">
    <source>
        <dbReference type="ARBA" id="ARBA00031445"/>
    </source>
</evidence>
<dbReference type="Pfam" id="PF04413">
    <property type="entry name" value="Glycos_transf_N"/>
    <property type="match status" value="1"/>
</dbReference>
<dbReference type="InterPro" id="IPR039901">
    <property type="entry name" value="Kdotransferase"/>
</dbReference>
<dbReference type="RefSeq" id="WP_345532461.1">
    <property type="nucleotide sequence ID" value="NZ_BAABLD010000008.1"/>
</dbReference>
<comment type="catalytic activity">
    <reaction evidence="6 7">
        <text>lipid IVA (E. coli) + CMP-3-deoxy-beta-D-manno-octulosonate = alpha-Kdo-(2-&gt;6)-lipid IVA (E. coli) + CMP + H(+)</text>
        <dbReference type="Rhea" id="RHEA:28066"/>
        <dbReference type="ChEBI" id="CHEBI:15378"/>
        <dbReference type="ChEBI" id="CHEBI:58603"/>
        <dbReference type="ChEBI" id="CHEBI:60364"/>
        <dbReference type="ChEBI" id="CHEBI:60377"/>
        <dbReference type="ChEBI" id="CHEBI:85987"/>
        <dbReference type="EC" id="2.4.99.12"/>
    </reaction>
</comment>
<evidence type="ECO:0000256" key="4">
    <source>
        <dbReference type="ARBA" id="ARBA00022679"/>
    </source>
</evidence>
<keyword evidence="10" id="KW-1185">Reference proteome</keyword>
<dbReference type="PANTHER" id="PTHR42755:SF1">
    <property type="entry name" value="3-DEOXY-D-MANNO-OCTULOSONIC ACID TRANSFERASE, MITOCHONDRIAL-RELATED"/>
    <property type="match status" value="1"/>
</dbReference>
<evidence type="ECO:0000256" key="7">
    <source>
        <dbReference type="RuleBase" id="RU365103"/>
    </source>
</evidence>
<evidence type="ECO:0000256" key="3">
    <source>
        <dbReference type="ARBA" id="ARBA00019077"/>
    </source>
</evidence>
<dbReference type="GO" id="GO:0016740">
    <property type="term" value="F:transferase activity"/>
    <property type="evidence" value="ECO:0007669"/>
    <property type="project" value="UniProtKB-KW"/>
</dbReference>
<evidence type="ECO:0000256" key="1">
    <source>
        <dbReference type="ARBA" id="ARBA00004713"/>
    </source>
</evidence>
<dbReference type="SUPFAM" id="SSF53756">
    <property type="entry name" value="UDP-Glycosyltransferase/glycogen phosphorylase"/>
    <property type="match status" value="1"/>
</dbReference>
<feature type="domain" description="3-deoxy-D-manno-octulosonic-acid transferase N-terminal" evidence="8">
    <location>
        <begin position="32"/>
        <end position="209"/>
    </location>
</feature>
<dbReference type="InterPro" id="IPR038107">
    <property type="entry name" value="Glycos_transf_N_sf"/>
</dbReference>
<keyword evidence="7" id="KW-0448">Lipopolysaccharide biosynthesis</keyword>
<keyword evidence="4 7" id="KW-0808">Transferase</keyword>
<comment type="pathway">
    <text evidence="1 7">Bacterial outer membrane biogenesis; LPS core biosynthesis.</text>
</comment>
<name>A0ABP9QLG5_9RHOO</name>
<reference evidence="10" key="1">
    <citation type="journal article" date="2019" name="Int. J. Syst. Evol. Microbiol.">
        <title>The Global Catalogue of Microorganisms (GCM) 10K type strain sequencing project: providing services to taxonomists for standard genome sequencing and annotation.</title>
        <authorList>
            <consortium name="The Broad Institute Genomics Platform"/>
            <consortium name="The Broad Institute Genome Sequencing Center for Infectious Disease"/>
            <person name="Wu L."/>
            <person name="Ma J."/>
        </authorList>
    </citation>
    <scope>NUCLEOTIDE SEQUENCE [LARGE SCALE GENOMIC DNA]</scope>
    <source>
        <strain evidence="10">JCM 18715</strain>
    </source>
</reference>
<gene>
    <name evidence="9" type="primary">waaA</name>
    <name evidence="9" type="ORF">GCM10025770_16870</name>
</gene>
<protein>
    <recommendedName>
        <fullName evidence="3 7">3-deoxy-D-manno-octulosonic acid transferase</fullName>
        <shortName evidence="7">Kdo transferase</shortName>
        <ecNumber evidence="2 7">2.4.99.12</ecNumber>
    </recommendedName>
    <alternativeName>
        <fullName evidence="5 7">Lipid IV(A) 3-deoxy-D-manno-octulosonic acid transferase</fullName>
    </alternativeName>
</protein>
<evidence type="ECO:0000256" key="6">
    <source>
        <dbReference type="ARBA" id="ARBA00049183"/>
    </source>
</evidence>
<proteinExistence type="inferred from homology"/>
<evidence type="ECO:0000256" key="2">
    <source>
        <dbReference type="ARBA" id="ARBA00012621"/>
    </source>
</evidence>
<accession>A0ABP9QLG5</accession>
<dbReference type="EMBL" id="BAABLD010000008">
    <property type="protein sequence ID" value="GAA5163912.1"/>
    <property type="molecule type" value="Genomic_DNA"/>
</dbReference>
<keyword evidence="7" id="KW-1003">Cell membrane</keyword>
<dbReference type="NCBIfam" id="NF004386">
    <property type="entry name" value="PRK05749.1-2"/>
    <property type="match status" value="1"/>
</dbReference>
<dbReference type="InterPro" id="IPR007507">
    <property type="entry name" value="Glycos_transf_N"/>
</dbReference>
<dbReference type="EC" id="2.4.99.12" evidence="2 7"/>
<comment type="similarity">
    <text evidence="7">Belongs to the glycosyltransferase group 1 family.</text>
</comment>
<dbReference type="Proteomes" id="UP001500547">
    <property type="component" value="Unassembled WGS sequence"/>
</dbReference>
<comment type="function">
    <text evidence="7">Involved in lipopolysaccharide (LPS) biosynthesis. Catalyzes the transfer of 3-deoxy-D-manno-octulosonate (Kdo) residue(s) from CMP-Kdo to lipid IV(A), the tetraacyldisaccharide-1,4'-bisphosphate precursor of lipid A.</text>
</comment>
<comment type="subcellular location">
    <subcellularLocation>
        <location evidence="7">Cell membrane</location>
    </subcellularLocation>
</comment>
<dbReference type="PANTHER" id="PTHR42755">
    <property type="entry name" value="3-DEOXY-MANNO-OCTULOSONATE CYTIDYLYLTRANSFERASE"/>
    <property type="match status" value="1"/>
</dbReference>
<sequence length="416" mass="44974">MRTLYTLLWLLGMPLVVGRLAWRARRQPGYLQHWSERFGKIAAGTRPTIWLHAVSVGETRAAEPLVKALLAAFPEHEVLLTCMTPTGRETGQALFGKLDRVRQSWLPYDLPWLQRRFLQTVRPVCGIVMETEVWPNLLLCARALGVPLLLANARLSARSARGYGRLGKLAHAAFGSFNIVAAQSEADAERIRALGGHQVVVSGNIKYDVAIPDTAAALAVHFSALTLGRPILLAASTREGEEALIVEAFKAQLRDNTLLVLVPRHPQRFDDVAELVTRAALRLERRSSNMALSPDTEVWLGDSMGEMAAYFAFADVALIGGSWLPFGSQNLIESCAAGTPVLIGPSSFNFAEAAELAIAAGAARRCVDVAEALDVALQWLADKPTREAMGAAGKAFCAQHGGATARLVQMVEGLLA</sequence>
<dbReference type="Gene3D" id="3.40.50.11720">
    <property type="entry name" value="3-Deoxy-D-manno-octulosonic-acid transferase, N-terminal domain"/>
    <property type="match status" value="1"/>
</dbReference>
<organism evidence="9 10">
    <name type="scientific">Viridibacterium curvum</name>
    <dbReference type="NCBI Taxonomy" id="1101404"/>
    <lineage>
        <taxon>Bacteria</taxon>
        <taxon>Pseudomonadati</taxon>
        <taxon>Pseudomonadota</taxon>
        <taxon>Betaproteobacteria</taxon>
        <taxon>Rhodocyclales</taxon>
        <taxon>Rhodocyclaceae</taxon>
        <taxon>Viridibacterium</taxon>
    </lineage>
</organism>
<comment type="caution">
    <text evidence="9">The sequence shown here is derived from an EMBL/GenBank/DDBJ whole genome shotgun (WGS) entry which is preliminary data.</text>
</comment>